<dbReference type="InterPro" id="IPR004360">
    <property type="entry name" value="Glyas_Fos-R_dOase_dom"/>
</dbReference>
<dbReference type="GO" id="GO:0004462">
    <property type="term" value="F:lactoylglutathione lyase activity"/>
    <property type="evidence" value="ECO:0007669"/>
    <property type="project" value="InterPro"/>
</dbReference>
<keyword evidence="3" id="KW-0456">Lyase</keyword>
<organism evidence="3 4">
    <name type="scientific">Mucilaginibacter pineti</name>
    <dbReference type="NCBI Taxonomy" id="1391627"/>
    <lineage>
        <taxon>Bacteria</taxon>
        <taxon>Pseudomonadati</taxon>
        <taxon>Bacteroidota</taxon>
        <taxon>Sphingobacteriia</taxon>
        <taxon>Sphingobacteriales</taxon>
        <taxon>Sphingobacteriaceae</taxon>
        <taxon>Mucilaginibacter</taxon>
    </lineage>
</organism>
<feature type="domain" description="VOC" evidence="2">
    <location>
        <begin position="11"/>
        <end position="124"/>
    </location>
</feature>
<dbReference type="Proteomes" id="UP000199072">
    <property type="component" value="Unassembled WGS sequence"/>
</dbReference>
<dbReference type="Pfam" id="PF00903">
    <property type="entry name" value="Glyoxalase"/>
    <property type="match status" value="1"/>
</dbReference>
<dbReference type="InterPro" id="IPR037523">
    <property type="entry name" value="VOC_core"/>
</dbReference>
<dbReference type="GO" id="GO:0046491">
    <property type="term" value="P:L-methylmalonyl-CoA metabolic process"/>
    <property type="evidence" value="ECO:0007669"/>
    <property type="project" value="TreeGrafter"/>
</dbReference>
<evidence type="ECO:0000256" key="1">
    <source>
        <dbReference type="ARBA" id="ARBA00022723"/>
    </source>
</evidence>
<dbReference type="STRING" id="1391627.SAMN05216464_104245"/>
<dbReference type="AlphaFoldDB" id="A0A1G7ATB4"/>
<reference evidence="3 4" key="1">
    <citation type="submission" date="2016-10" db="EMBL/GenBank/DDBJ databases">
        <authorList>
            <person name="de Groot N.N."/>
        </authorList>
    </citation>
    <scope>NUCLEOTIDE SEQUENCE [LARGE SCALE GENOMIC DNA]</scope>
    <source>
        <strain evidence="3 4">47C3B</strain>
    </source>
</reference>
<dbReference type="PROSITE" id="PS51819">
    <property type="entry name" value="VOC"/>
    <property type="match status" value="1"/>
</dbReference>
<dbReference type="EMBL" id="FNAI01000004">
    <property type="protein sequence ID" value="SDE18021.1"/>
    <property type="molecule type" value="Genomic_DNA"/>
</dbReference>
<evidence type="ECO:0000313" key="3">
    <source>
        <dbReference type="EMBL" id="SDE18021.1"/>
    </source>
</evidence>
<dbReference type="InterPro" id="IPR051785">
    <property type="entry name" value="MMCE/EMCE_epimerase"/>
</dbReference>
<dbReference type="InterPro" id="IPR018146">
    <property type="entry name" value="Glyoxalase_1_CS"/>
</dbReference>
<name>A0A1G7ATB4_9SPHI</name>
<dbReference type="PANTHER" id="PTHR43048">
    <property type="entry name" value="METHYLMALONYL-COA EPIMERASE"/>
    <property type="match status" value="1"/>
</dbReference>
<dbReference type="InterPro" id="IPR029068">
    <property type="entry name" value="Glyas_Bleomycin-R_OHBP_Dase"/>
</dbReference>
<dbReference type="GO" id="GO:0046872">
    <property type="term" value="F:metal ion binding"/>
    <property type="evidence" value="ECO:0007669"/>
    <property type="project" value="UniProtKB-KW"/>
</dbReference>
<dbReference type="Gene3D" id="3.10.180.10">
    <property type="entry name" value="2,3-Dihydroxybiphenyl 1,2-Dioxygenase, domain 1"/>
    <property type="match status" value="1"/>
</dbReference>
<proteinExistence type="predicted"/>
<evidence type="ECO:0000259" key="2">
    <source>
        <dbReference type="PROSITE" id="PS51819"/>
    </source>
</evidence>
<dbReference type="RefSeq" id="WP_091149401.1">
    <property type="nucleotide sequence ID" value="NZ_FNAI01000004.1"/>
</dbReference>
<keyword evidence="1" id="KW-0479">Metal-binding</keyword>
<sequence length="124" mass="14228">MENTINLQINGIQHIGIPVTNVVASQQFYERLGFINTMERPFDHNGEKGTCIMMQRGNMILELYQFPESALGDIRSRKDGHVDHVAFDVSDINETFKVISEAGFNVLEPEPVFLQFWKNGCKYF</sequence>
<gene>
    <name evidence="3" type="ORF">SAMN05216464_104245</name>
</gene>
<dbReference type="PROSITE" id="PS00934">
    <property type="entry name" value="GLYOXALASE_I_1"/>
    <property type="match status" value="1"/>
</dbReference>
<protein>
    <submittedName>
        <fullName evidence="3">Lactoylglutathione lyase</fullName>
    </submittedName>
</protein>
<dbReference type="GO" id="GO:0004493">
    <property type="term" value="F:methylmalonyl-CoA epimerase activity"/>
    <property type="evidence" value="ECO:0007669"/>
    <property type="project" value="TreeGrafter"/>
</dbReference>
<dbReference type="PANTHER" id="PTHR43048:SF3">
    <property type="entry name" value="METHYLMALONYL-COA EPIMERASE, MITOCHONDRIAL"/>
    <property type="match status" value="1"/>
</dbReference>
<evidence type="ECO:0000313" key="4">
    <source>
        <dbReference type="Proteomes" id="UP000199072"/>
    </source>
</evidence>
<accession>A0A1G7ATB4</accession>
<dbReference type="OrthoDB" id="371072at2"/>
<dbReference type="SUPFAM" id="SSF54593">
    <property type="entry name" value="Glyoxalase/Bleomycin resistance protein/Dihydroxybiphenyl dioxygenase"/>
    <property type="match status" value="1"/>
</dbReference>
<keyword evidence="4" id="KW-1185">Reference proteome</keyword>